<feature type="region of interest" description="Disordered" evidence="1">
    <location>
        <begin position="1"/>
        <end position="20"/>
    </location>
</feature>
<dbReference type="InterPro" id="IPR055957">
    <property type="entry name" value="DUF7535"/>
</dbReference>
<evidence type="ECO:0000313" key="6">
    <source>
        <dbReference type="Proteomes" id="UP001209746"/>
    </source>
</evidence>
<reference evidence="4" key="1">
    <citation type="submission" date="2023-02" db="EMBL/GenBank/DDBJ databases">
        <title>Enrichment on poylsaccharides allowed isolation of novel metabolic and taxonomic groups of Haloarchaea.</title>
        <authorList>
            <person name="Sorokin D.Y."/>
            <person name="Elcheninov A.G."/>
            <person name="Khizhniak T.V."/>
            <person name="Kolganova T.V."/>
            <person name="Kublanov I.V."/>
        </authorList>
    </citation>
    <scope>NUCLEOTIDE SEQUENCE</scope>
    <source>
        <strain evidence="3 5">HArc-curdl5-1</strain>
        <strain evidence="4">HArc-curdl7</strain>
    </source>
</reference>
<feature type="transmembrane region" description="Helical" evidence="2">
    <location>
        <begin position="42"/>
        <end position="68"/>
    </location>
</feature>
<dbReference type="RefSeq" id="WP_315908589.1">
    <property type="nucleotide sequence ID" value="NZ_JAOPKC010000005.1"/>
</dbReference>
<dbReference type="Proteomes" id="UP001209746">
    <property type="component" value="Unassembled WGS sequence"/>
</dbReference>
<accession>A0AAE3IAJ1</accession>
<dbReference type="EMBL" id="JAOPKC010000005">
    <property type="protein sequence ID" value="MCU4717824.1"/>
    <property type="molecule type" value="Genomic_DNA"/>
</dbReference>
<gene>
    <name evidence="4" type="ORF">OB914_08400</name>
    <name evidence="3" type="ORF">OB916_07065</name>
</gene>
<dbReference type="Pfam" id="PF24379">
    <property type="entry name" value="DUF7535"/>
    <property type="match status" value="1"/>
</dbReference>
<evidence type="ECO:0000313" key="5">
    <source>
        <dbReference type="Proteomes" id="UP001208186"/>
    </source>
</evidence>
<name>A0AAE3IAJ1_9EURY</name>
<evidence type="ECO:0000313" key="4">
    <source>
        <dbReference type="EMBL" id="MCU4726988.1"/>
    </source>
</evidence>
<proteinExistence type="predicted"/>
<keyword evidence="2" id="KW-0472">Membrane</keyword>
<protein>
    <submittedName>
        <fullName evidence="4">Uncharacterized protein</fullName>
    </submittedName>
</protein>
<keyword evidence="5" id="KW-1185">Reference proteome</keyword>
<dbReference type="EMBL" id="JAOPKD010000006">
    <property type="protein sequence ID" value="MCU4726988.1"/>
    <property type="molecule type" value="Genomic_DNA"/>
</dbReference>
<keyword evidence="2" id="KW-1133">Transmembrane helix</keyword>
<dbReference type="Proteomes" id="UP001208186">
    <property type="component" value="Unassembled WGS sequence"/>
</dbReference>
<comment type="caution">
    <text evidence="4">The sequence shown here is derived from an EMBL/GenBank/DDBJ whole genome shotgun (WGS) entry which is preliminary data.</text>
</comment>
<evidence type="ECO:0000256" key="1">
    <source>
        <dbReference type="SAM" id="MobiDB-lite"/>
    </source>
</evidence>
<evidence type="ECO:0000313" key="3">
    <source>
        <dbReference type="EMBL" id="MCU4717824.1"/>
    </source>
</evidence>
<organism evidence="4 6">
    <name type="scientific">Halapricum hydrolyticum</name>
    <dbReference type="NCBI Taxonomy" id="2979991"/>
    <lineage>
        <taxon>Archaea</taxon>
        <taxon>Methanobacteriati</taxon>
        <taxon>Methanobacteriota</taxon>
        <taxon>Stenosarchaea group</taxon>
        <taxon>Halobacteria</taxon>
        <taxon>Halobacteriales</taxon>
        <taxon>Haloarculaceae</taxon>
        <taxon>Halapricum</taxon>
    </lineage>
</organism>
<dbReference type="AlphaFoldDB" id="A0AAE3IAJ1"/>
<sequence>MSEDESEPSEDKSEPSEDSAVVEVLRTVTPGYSSHGDVEMDVIGWSIFLGLVILLMPFLPLLIVVWLISKGLEKL</sequence>
<keyword evidence="2" id="KW-0812">Transmembrane</keyword>
<evidence type="ECO:0000256" key="2">
    <source>
        <dbReference type="SAM" id="Phobius"/>
    </source>
</evidence>